<keyword evidence="3" id="KW-1185">Reference proteome</keyword>
<gene>
    <name evidence="2" type="ORF">SAMN05192558_107289</name>
</gene>
<dbReference type="Proteomes" id="UP000199651">
    <property type="component" value="Unassembled WGS sequence"/>
</dbReference>
<name>A0A1H0R5B4_9PSEU</name>
<feature type="region of interest" description="Disordered" evidence="1">
    <location>
        <begin position="1"/>
        <end position="197"/>
    </location>
</feature>
<reference evidence="3" key="1">
    <citation type="submission" date="2016-10" db="EMBL/GenBank/DDBJ databases">
        <authorList>
            <person name="Varghese N."/>
            <person name="Submissions S."/>
        </authorList>
    </citation>
    <scope>NUCLEOTIDE SEQUENCE [LARGE SCALE GENOMIC DNA]</scope>
    <source>
        <strain evidence="3">IBRC-M 10655</strain>
    </source>
</reference>
<feature type="compositionally biased region" description="Low complexity" evidence="1">
    <location>
        <begin position="110"/>
        <end position="130"/>
    </location>
</feature>
<feature type="compositionally biased region" description="Basic residues" evidence="1">
    <location>
        <begin position="179"/>
        <end position="188"/>
    </location>
</feature>
<sequence length="301" mass="31598">MKAFRPYSPVPLNGRTGTAGWRAAPNGSPGDQRRPCSTAGTSPLHKVRQERHRLRPPDPAGLVPKGRTACQTRRPRRVSSPAGQAGRLTRRRGVRRASECRPAHARADPATEAGGSATSASQPARSGPQRTRGRPRGGNRARPRRCLARRPADQPTRLTGPLTRPTRPLVRPAGPLTRPARRPSRPTHHSLPQQGDSLARRNHSLAPCRATLSPNAPLACPAGRLACPAGRLACPAGRLAGVCLGAGRVARGWLRGGAFVWAGGGAAPRVAVAVGLVSYGEVFSSAPFISGQGDGGPHATR</sequence>
<feature type="compositionally biased region" description="Low complexity" evidence="1">
    <location>
        <begin position="155"/>
        <end position="172"/>
    </location>
</feature>
<dbReference type="AlphaFoldDB" id="A0A1H0R5B4"/>
<organism evidence="2 3">
    <name type="scientific">Actinokineospora alba</name>
    <dbReference type="NCBI Taxonomy" id="504798"/>
    <lineage>
        <taxon>Bacteria</taxon>
        <taxon>Bacillati</taxon>
        <taxon>Actinomycetota</taxon>
        <taxon>Actinomycetes</taxon>
        <taxon>Pseudonocardiales</taxon>
        <taxon>Pseudonocardiaceae</taxon>
        <taxon>Actinokineospora</taxon>
    </lineage>
</organism>
<feature type="compositionally biased region" description="Basic residues" evidence="1">
    <location>
        <begin position="45"/>
        <end position="54"/>
    </location>
</feature>
<dbReference type="EMBL" id="FNJB01000007">
    <property type="protein sequence ID" value="SDP24246.1"/>
    <property type="molecule type" value="Genomic_DNA"/>
</dbReference>
<evidence type="ECO:0000256" key="1">
    <source>
        <dbReference type="SAM" id="MobiDB-lite"/>
    </source>
</evidence>
<evidence type="ECO:0000313" key="3">
    <source>
        <dbReference type="Proteomes" id="UP000199651"/>
    </source>
</evidence>
<feature type="compositionally biased region" description="Basic residues" evidence="1">
    <location>
        <begin position="131"/>
        <end position="148"/>
    </location>
</feature>
<protein>
    <submittedName>
        <fullName evidence="2">Uncharacterized protein</fullName>
    </submittedName>
</protein>
<proteinExistence type="predicted"/>
<evidence type="ECO:0000313" key="2">
    <source>
        <dbReference type="EMBL" id="SDP24246.1"/>
    </source>
</evidence>
<accession>A0A1H0R5B4</accession>
<feature type="compositionally biased region" description="Basic and acidic residues" evidence="1">
    <location>
        <begin position="96"/>
        <end position="109"/>
    </location>
</feature>